<dbReference type="Proteomes" id="UP000037020">
    <property type="component" value="Unassembled WGS sequence"/>
</dbReference>
<dbReference type="EMBL" id="LGUT01000915">
    <property type="protein sequence ID" value="KOG90052.1"/>
    <property type="molecule type" value="Genomic_DNA"/>
</dbReference>
<gene>
    <name evidence="1" type="ORF">ADK38_10865</name>
</gene>
<evidence type="ECO:0000313" key="1">
    <source>
        <dbReference type="EMBL" id="KOG90052.1"/>
    </source>
</evidence>
<reference evidence="1 2" key="1">
    <citation type="submission" date="2015-07" db="EMBL/GenBank/DDBJ databases">
        <authorList>
            <person name="Ju K.-S."/>
            <person name="Doroghazi J.R."/>
            <person name="Metcalf W.W."/>
        </authorList>
    </citation>
    <scope>NUCLEOTIDE SEQUENCE [LARGE SCALE GENOMIC DNA]</scope>
    <source>
        <strain evidence="1 2">NRRL B-3589</strain>
    </source>
</reference>
<sequence length="79" mass="8529">MSAFCSSVKGEFSRKERDPALLVALRESMITTVTTQEGAVREPGPAGAARALRAALPGQSALTKAEQQLLMDWLRRLSV</sequence>
<evidence type="ECO:0000313" key="2">
    <source>
        <dbReference type="Proteomes" id="UP000037020"/>
    </source>
</evidence>
<comment type="caution">
    <text evidence="1">The sequence shown here is derived from an EMBL/GenBank/DDBJ whole genome shotgun (WGS) entry which is preliminary data.</text>
</comment>
<protein>
    <submittedName>
        <fullName evidence="1">Uncharacterized protein</fullName>
    </submittedName>
</protein>
<proteinExistence type="predicted"/>
<organism evidence="1 2">
    <name type="scientific">Streptomyces varsoviensis</name>
    <dbReference type="NCBI Taxonomy" id="67373"/>
    <lineage>
        <taxon>Bacteria</taxon>
        <taxon>Bacillati</taxon>
        <taxon>Actinomycetota</taxon>
        <taxon>Actinomycetes</taxon>
        <taxon>Kitasatosporales</taxon>
        <taxon>Streptomycetaceae</taxon>
        <taxon>Streptomyces</taxon>
    </lineage>
</organism>
<accession>A0ABR5J9M8</accession>
<name>A0ABR5J9M8_9ACTN</name>
<keyword evidence="2" id="KW-1185">Reference proteome</keyword>